<feature type="transmembrane region" description="Helical" evidence="1">
    <location>
        <begin position="40"/>
        <end position="66"/>
    </location>
</feature>
<comment type="caution">
    <text evidence="2">The sequence shown here is derived from an EMBL/GenBank/DDBJ whole genome shotgun (WGS) entry which is preliminary data.</text>
</comment>
<evidence type="ECO:0000313" key="3">
    <source>
        <dbReference type="Proteomes" id="UP000249645"/>
    </source>
</evidence>
<feature type="transmembrane region" description="Helical" evidence="1">
    <location>
        <begin position="87"/>
        <end position="107"/>
    </location>
</feature>
<dbReference type="EMBL" id="QFOI01000027">
    <property type="protein sequence ID" value="PZP51565.1"/>
    <property type="molecule type" value="Genomic_DNA"/>
</dbReference>
<keyword evidence="1" id="KW-1133">Transmembrane helix</keyword>
<keyword evidence="1" id="KW-0812">Transmembrane</keyword>
<evidence type="ECO:0008006" key="4">
    <source>
        <dbReference type="Google" id="ProtNLM"/>
    </source>
</evidence>
<organism evidence="2 3">
    <name type="scientific">Pseudopedobacter saltans</name>
    <dbReference type="NCBI Taxonomy" id="151895"/>
    <lineage>
        <taxon>Bacteria</taxon>
        <taxon>Pseudomonadati</taxon>
        <taxon>Bacteroidota</taxon>
        <taxon>Sphingobacteriia</taxon>
        <taxon>Sphingobacteriales</taxon>
        <taxon>Sphingobacteriaceae</taxon>
        <taxon>Pseudopedobacter</taxon>
    </lineage>
</organism>
<reference evidence="2 3" key="1">
    <citation type="submission" date="2017-11" db="EMBL/GenBank/DDBJ databases">
        <title>Infants hospitalized years apart are colonized by the same room-sourced microbial strains.</title>
        <authorList>
            <person name="Brooks B."/>
            <person name="Olm M.R."/>
            <person name="Firek B.A."/>
            <person name="Baker R."/>
            <person name="Thomas B.C."/>
            <person name="Morowitz M.J."/>
            <person name="Banfield J.F."/>
        </authorList>
    </citation>
    <scope>NUCLEOTIDE SEQUENCE [LARGE SCALE GENOMIC DNA]</scope>
    <source>
        <strain evidence="2">S2_009_000_R2_76</strain>
    </source>
</reference>
<dbReference type="AlphaFoldDB" id="A0A2W5F6B0"/>
<proteinExistence type="predicted"/>
<feature type="transmembrane region" description="Helical" evidence="1">
    <location>
        <begin position="149"/>
        <end position="177"/>
    </location>
</feature>
<sequence>MAAGVLNGLYSRGFSGIWSSIINGTSYDEYDSLSTVYSPFYFLTIFFSLLTQMIVYGVVACYLKLYEQNGNTSPNLDEVWTVFRKNILYLVFYGLILGILVGLGFILCLFPGFYLYTVFAPFGFIVVVEEDKSLGSIFGRCFVLIKENFWPSLGLYVLSGFIYTSCASIIGIVVGGITGLLSYFTTKDIGFVSAMFMGIVQVFSSAFSILLYLAIGIQYFSLEEKSNGTGLMTRIQNMDNGFNTGDDEDRATTFIKD</sequence>
<gene>
    <name evidence="2" type="ORF">DI598_02935</name>
</gene>
<feature type="transmembrane region" description="Helical" evidence="1">
    <location>
        <begin position="189"/>
        <end position="215"/>
    </location>
</feature>
<evidence type="ECO:0000313" key="2">
    <source>
        <dbReference type="EMBL" id="PZP51565.1"/>
    </source>
</evidence>
<dbReference type="Proteomes" id="UP000249645">
    <property type="component" value="Unassembled WGS sequence"/>
</dbReference>
<evidence type="ECO:0000256" key="1">
    <source>
        <dbReference type="SAM" id="Phobius"/>
    </source>
</evidence>
<keyword evidence="1" id="KW-0472">Membrane</keyword>
<protein>
    <recommendedName>
        <fullName evidence="4">Glycerophosphoryl diester phosphodiesterase membrane domain-containing protein</fullName>
    </recommendedName>
</protein>
<name>A0A2W5F6B0_9SPHI</name>
<accession>A0A2W5F6B0</accession>